<evidence type="ECO:0000313" key="13">
    <source>
        <dbReference type="Proteomes" id="UP000199355"/>
    </source>
</evidence>
<dbReference type="CDD" id="cd11386">
    <property type="entry name" value="MCP_signal"/>
    <property type="match status" value="1"/>
</dbReference>
<dbReference type="SUPFAM" id="SSF58104">
    <property type="entry name" value="Methyl-accepting chemotaxis protein (MCP) signaling domain"/>
    <property type="match status" value="1"/>
</dbReference>
<keyword evidence="2" id="KW-1003">Cell membrane</keyword>
<evidence type="ECO:0000256" key="4">
    <source>
        <dbReference type="ARBA" id="ARBA00022692"/>
    </source>
</evidence>
<evidence type="ECO:0000313" key="12">
    <source>
        <dbReference type="EMBL" id="SDF16535.1"/>
    </source>
</evidence>
<dbReference type="GO" id="GO:0007165">
    <property type="term" value="P:signal transduction"/>
    <property type="evidence" value="ECO:0007669"/>
    <property type="project" value="UniProtKB-KW"/>
</dbReference>
<dbReference type="OrthoDB" id="5449717at2"/>
<evidence type="ECO:0000256" key="5">
    <source>
        <dbReference type="ARBA" id="ARBA00022989"/>
    </source>
</evidence>
<evidence type="ECO:0000256" key="3">
    <source>
        <dbReference type="ARBA" id="ARBA00022500"/>
    </source>
</evidence>
<keyword evidence="3" id="KW-0145">Chemotaxis</keyword>
<dbReference type="InterPro" id="IPR033479">
    <property type="entry name" value="dCache_1"/>
</dbReference>
<dbReference type="PANTHER" id="PTHR32089">
    <property type="entry name" value="METHYL-ACCEPTING CHEMOTAXIS PROTEIN MCPB"/>
    <property type="match status" value="1"/>
</dbReference>
<evidence type="ECO:0000256" key="8">
    <source>
        <dbReference type="PROSITE-ProRule" id="PRU00284"/>
    </source>
</evidence>
<evidence type="ECO:0000256" key="7">
    <source>
        <dbReference type="ARBA" id="ARBA00023224"/>
    </source>
</evidence>
<dbReference type="AlphaFoldDB" id="A0A1G7IV91"/>
<evidence type="ECO:0000256" key="6">
    <source>
        <dbReference type="ARBA" id="ARBA00023136"/>
    </source>
</evidence>
<dbReference type="Proteomes" id="UP000199355">
    <property type="component" value="Unassembled WGS sequence"/>
</dbReference>
<keyword evidence="4 10" id="KW-0812">Transmembrane</keyword>
<reference evidence="13" key="1">
    <citation type="submission" date="2016-10" db="EMBL/GenBank/DDBJ databases">
        <authorList>
            <person name="Varghese N."/>
            <person name="Submissions S."/>
        </authorList>
    </citation>
    <scope>NUCLEOTIDE SEQUENCE [LARGE SCALE GENOMIC DNA]</scope>
    <source>
        <strain evidence="13">KHC7</strain>
    </source>
</reference>
<keyword evidence="6 10" id="KW-0472">Membrane</keyword>
<evidence type="ECO:0000256" key="9">
    <source>
        <dbReference type="SAM" id="Coils"/>
    </source>
</evidence>
<name>A0A1G7IV91_9BACT</name>
<keyword evidence="5 10" id="KW-1133">Transmembrane helix</keyword>
<dbReference type="EMBL" id="FNBX01000002">
    <property type="protein sequence ID" value="SDF16535.1"/>
    <property type="molecule type" value="Genomic_DNA"/>
</dbReference>
<dbReference type="Gene3D" id="1.10.287.950">
    <property type="entry name" value="Methyl-accepting chemotaxis protein"/>
    <property type="match status" value="1"/>
</dbReference>
<dbReference type="GO" id="GO:0005886">
    <property type="term" value="C:plasma membrane"/>
    <property type="evidence" value="ECO:0007669"/>
    <property type="project" value="UniProtKB-SubCell"/>
</dbReference>
<gene>
    <name evidence="12" type="ORF">SAMN05192586_10283</name>
</gene>
<dbReference type="Gene3D" id="6.10.340.10">
    <property type="match status" value="1"/>
</dbReference>
<evidence type="ECO:0000256" key="1">
    <source>
        <dbReference type="ARBA" id="ARBA00004651"/>
    </source>
</evidence>
<feature type="coiled-coil region" evidence="9">
    <location>
        <begin position="385"/>
        <end position="412"/>
    </location>
</feature>
<keyword evidence="9" id="KW-0175">Coiled coil</keyword>
<feature type="coiled-coil region" evidence="9">
    <location>
        <begin position="670"/>
        <end position="697"/>
    </location>
</feature>
<feature type="domain" description="Methyl-accepting transducer" evidence="11">
    <location>
        <begin position="424"/>
        <end position="660"/>
    </location>
</feature>
<dbReference type="CDD" id="cd12912">
    <property type="entry name" value="PDC2_MCP_like"/>
    <property type="match status" value="1"/>
</dbReference>
<dbReference type="InterPro" id="IPR004089">
    <property type="entry name" value="MCPsignal_dom"/>
</dbReference>
<dbReference type="STRING" id="571438.SAMN05192586_10283"/>
<keyword evidence="13" id="KW-1185">Reference proteome</keyword>
<dbReference type="GO" id="GO:0006935">
    <property type="term" value="P:chemotaxis"/>
    <property type="evidence" value="ECO:0007669"/>
    <property type="project" value="UniProtKB-KW"/>
</dbReference>
<dbReference type="Gene3D" id="3.30.450.20">
    <property type="entry name" value="PAS domain"/>
    <property type="match status" value="1"/>
</dbReference>
<dbReference type="SMART" id="SM00283">
    <property type="entry name" value="MA"/>
    <property type="match status" value="1"/>
</dbReference>
<feature type="transmembrane region" description="Helical" evidence="10">
    <location>
        <begin position="292"/>
        <end position="315"/>
    </location>
</feature>
<proteinExistence type="predicted"/>
<evidence type="ECO:0000256" key="10">
    <source>
        <dbReference type="SAM" id="Phobius"/>
    </source>
</evidence>
<evidence type="ECO:0000256" key="2">
    <source>
        <dbReference type="ARBA" id="ARBA00022475"/>
    </source>
</evidence>
<sequence length="702" mass="73783">MNMRLQTKMLLFILLPAMAGLLLVAAVSYRVSQKTLQEQVWQDGAALLHSQRVALTAVIKGLRSGLAALGGNRRLQTYLTSYKALGPAAMRGELFDAADEALNTFVTANQNVALAGLVAADGTVIAHHLSGSAKPSKTVGADYSARAYFRKGLQGEPAFENLFSHTTGGMMLILSIPIKQDGKTAAVLLIGVDSLNVAKEITSQVRMGGKGLVYAYETKGKLVLHPDSKAIGRDESDVPHVRRMLGSGEGRLTYATAQGAERVIFHTPMPEVGWLLCVEVDRAEILAPVQRMLWSIALATLGCVLVVGCMITVVARGTARVLAGLSHITTAVSAGRLDAEPAELALLHKAGKRRDECGILAKGMEKMTTNIKALLREGEQKTQAAVEATERAEQATARAEEAARQAADAKRQGMLDAARQLEKVINAISAASTELSAQISHSSRSAAEASQRLGQAAAGMEEMNATVRDVAHNAQEAAAASDAAKSQALEGAGVVSRAVEGIETVRTQSQAVKEDMALLGRQAEEIGKVMQVIADIADQTNLLALNAAIEAARAGEAGRGFAVVADEVRKLAEKTMTATKDVGRAISGIQEGARKNIANVETTAAAIESATELSVQSGDSLQKILTLVAQVNERIQSIAAASEQQSAASEGINSSVEQVAATSTETAQAMEQATRAVAELAQQARALQDLIADLEKQGQPAA</sequence>
<comment type="subcellular location">
    <subcellularLocation>
        <location evidence="1">Cell membrane</location>
        <topology evidence="1">Multi-pass membrane protein</topology>
    </subcellularLocation>
</comment>
<keyword evidence="7 8" id="KW-0807">Transducer</keyword>
<dbReference type="PANTHER" id="PTHR32089:SF112">
    <property type="entry name" value="LYSOZYME-LIKE PROTEIN-RELATED"/>
    <property type="match status" value="1"/>
</dbReference>
<organism evidence="12 13">
    <name type="scientific">Desulfovibrio legallii</name>
    <dbReference type="NCBI Taxonomy" id="571438"/>
    <lineage>
        <taxon>Bacteria</taxon>
        <taxon>Pseudomonadati</taxon>
        <taxon>Thermodesulfobacteriota</taxon>
        <taxon>Desulfovibrionia</taxon>
        <taxon>Desulfovibrionales</taxon>
        <taxon>Desulfovibrionaceae</taxon>
        <taxon>Desulfovibrio</taxon>
    </lineage>
</organism>
<dbReference type="Pfam" id="PF02743">
    <property type="entry name" value="dCache_1"/>
    <property type="match status" value="1"/>
</dbReference>
<dbReference type="Pfam" id="PF00015">
    <property type="entry name" value="MCPsignal"/>
    <property type="match status" value="1"/>
</dbReference>
<evidence type="ECO:0000259" key="11">
    <source>
        <dbReference type="PROSITE" id="PS50111"/>
    </source>
</evidence>
<dbReference type="PROSITE" id="PS50111">
    <property type="entry name" value="CHEMOTAXIS_TRANSDUC_2"/>
    <property type="match status" value="1"/>
</dbReference>
<protein>
    <submittedName>
        <fullName evidence="12">Methyl-accepting chemotaxis protein</fullName>
    </submittedName>
</protein>
<accession>A0A1G7IV91</accession>
<dbReference type="RefSeq" id="WP_092152626.1">
    <property type="nucleotide sequence ID" value="NZ_FNBX01000002.1"/>
</dbReference>